<evidence type="ECO:0000256" key="1">
    <source>
        <dbReference type="ARBA" id="ARBA00001946"/>
    </source>
</evidence>
<evidence type="ECO:0000313" key="4">
    <source>
        <dbReference type="EMBL" id="AJQ92082.1"/>
    </source>
</evidence>
<evidence type="ECO:0000313" key="5">
    <source>
        <dbReference type="Proteomes" id="UP000032266"/>
    </source>
</evidence>
<dbReference type="InterPro" id="IPR000086">
    <property type="entry name" value="NUDIX_hydrolase_dom"/>
</dbReference>
<keyword evidence="5" id="KW-1185">Reference proteome</keyword>
<dbReference type="PANTHER" id="PTHR43046">
    <property type="entry name" value="GDP-MANNOSE MANNOSYL HYDROLASE"/>
    <property type="match status" value="1"/>
</dbReference>
<dbReference type="OrthoDB" id="9810648at2"/>
<dbReference type="Gene3D" id="3.90.79.10">
    <property type="entry name" value="Nucleoside Triphosphate Pyrophosphohydrolase"/>
    <property type="match status" value="1"/>
</dbReference>
<organism evidence="4 5">
    <name type="scientific">Gynuella sunshinyii YC6258</name>
    <dbReference type="NCBI Taxonomy" id="1445510"/>
    <lineage>
        <taxon>Bacteria</taxon>
        <taxon>Pseudomonadati</taxon>
        <taxon>Pseudomonadota</taxon>
        <taxon>Gammaproteobacteria</taxon>
        <taxon>Oceanospirillales</taxon>
        <taxon>Saccharospirillaceae</taxon>
        <taxon>Gynuella</taxon>
    </lineage>
</organism>
<dbReference type="SUPFAM" id="SSF55811">
    <property type="entry name" value="Nudix"/>
    <property type="match status" value="1"/>
</dbReference>
<gene>
    <name evidence="4" type="ORF">YC6258_00026</name>
</gene>
<dbReference type="CDD" id="cd18880">
    <property type="entry name" value="NUDIX_ADPRase"/>
    <property type="match status" value="1"/>
</dbReference>
<proteinExistence type="predicted"/>
<dbReference type="EMBL" id="CP007142">
    <property type="protein sequence ID" value="AJQ92082.1"/>
    <property type="molecule type" value="Genomic_DNA"/>
</dbReference>
<dbReference type="Pfam" id="PF00293">
    <property type="entry name" value="NUDIX"/>
    <property type="match status" value="1"/>
</dbReference>
<accession>A0A0C5VC42</accession>
<reference evidence="4 5" key="1">
    <citation type="submission" date="2014-01" db="EMBL/GenBank/DDBJ databases">
        <title>Full genme sequencing of cellulolytic bacterium Gynuella sunshinyii YC6258T gen. nov., sp. nov.</title>
        <authorList>
            <person name="Khan H."/>
            <person name="Chung E.J."/>
            <person name="Chung Y.R."/>
        </authorList>
    </citation>
    <scope>NUCLEOTIDE SEQUENCE [LARGE SCALE GENOMIC DNA]</scope>
    <source>
        <strain evidence="4 5">YC6258</strain>
    </source>
</reference>
<feature type="domain" description="Nudix hydrolase" evidence="3">
    <location>
        <begin position="1"/>
        <end position="139"/>
    </location>
</feature>
<dbReference type="RefSeq" id="WP_044615249.1">
    <property type="nucleotide sequence ID" value="NZ_CP007142.1"/>
</dbReference>
<evidence type="ECO:0000256" key="2">
    <source>
        <dbReference type="ARBA" id="ARBA00022801"/>
    </source>
</evidence>
<dbReference type="KEGG" id="gsn:YC6258_00026"/>
<dbReference type="PANTHER" id="PTHR43046:SF16">
    <property type="entry name" value="ADP-RIBOSE PYROPHOSPHATASE YJHB-RELATED"/>
    <property type="match status" value="1"/>
</dbReference>
<dbReference type="InterPro" id="IPR015797">
    <property type="entry name" value="NUDIX_hydrolase-like_dom_sf"/>
</dbReference>
<sequence length="158" mass="18185">MRHRIRAAGIAIQNDCVLLVKHIQHGETWWVPPGGGYESQDQCTQNTVKREFFEEAGLTDVTVGPLMFVREFIEDRANVFHLELFYSVTGWHGDIHLNNLAGLGGDELLIQETSWVPRHQLDDMVVYPAEIRSDIWQQPHPTLARHLGTFHELDGYER</sequence>
<dbReference type="STRING" id="1445510.YC6258_00026"/>
<dbReference type="GO" id="GO:0016787">
    <property type="term" value="F:hydrolase activity"/>
    <property type="evidence" value="ECO:0007669"/>
    <property type="project" value="UniProtKB-KW"/>
</dbReference>
<name>A0A0C5VC42_9GAMM</name>
<dbReference type="Proteomes" id="UP000032266">
    <property type="component" value="Chromosome"/>
</dbReference>
<dbReference type="HOGENOM" id="CLU_037162_18_3_6"/>
<evidence type="ECO:0000259" key="3">
    <source>
        <dbReference type="PROSITE" id="PS51462"/>
    </source>
</evidence>
<dbReference type="PROSITE" id="PS51462">
    <property type="entry name" value="NUDIX"/>
    <property type="match status" value="1"/>
</dbReference>
<keyword evidence="2" id="KW-0378">Hydrolase</keyword>
<dbReference type="AlphaFoldDB" id="A0A0C5VC42"/>
<comment type="cofactor">
    <cofactor evidence="1">
        <name>Mg(2+)</name>
        <dbReference type="ChEBI" id="CHEBI:18420"/>
    </cofactor>
</comment>
<protein>
    <submittedName>
        <fullName evidence="4">ADP-ribose pyrophosphatase</fullName>
    </submittedName>
</protein>